<dbReference type="PANTHER" id="PTHR33116:SF86">
    <property type="entry name" value="REVERSE TRANSCRIPTASE DOMAIN-CONTAINING PROTEIN"/>
    <property type="match status" value="1"/>
</dbReference>
<dbReference type="InterPro" id="IPR043502">
    <property type="entry name" value="DNA/RNA_pol_sf"/>
</dbReference>
<dbReference type="CDD" id="cd01650">
    <property type="entry name" value="RT_nLTR_like"/>
    <property type="match status" value="1"/>
</dbReference>
<dbReference type="InterPro" id="IPR001878">
    <property type="entry name" value="Znf_CCHC"/>
</dbReference>
<dbReference type="CDD" id="cd06222">
    <property type="entry name" value="RNase_H_like"/>
    <property type="match status" value="1"/>
</dbReference>
<dbReference type="Gene3D" id="3.60.10.10">
    <property type="entry name" value="Endonuclease/exonuclease/phosphatase"/>
    <property type="match status" value="1"/>
</dbReference>
<dbReference type="GO" id="GO:0004523">
    <property type="term" value="F:RNA-DNA hybrid ribonuclease activity"/>
    <property type="evidence" value="ECO:0007669"/>
    <property type="project" value="InterPro"/>
</dbReference>
<evidence type="ECO:0000259" key="3">
    <source>
        <dbReference type="PROSITE" id="PS50158"/>
    </source>
</evidence>
<dbReference type="GO" id="GO:0008270">
    <property type="term" value="F:zinc ion binding"/>
    <property type="evidence" value="ECO:0007669"/>
    <property type="project" value="UniProtKB-KW"/>
</dbReference>
<dbReference type="InterPro" id="IPR002156">
    <property type="entry name" value="RNaseH_domain"/>
</dbReference>
<reference evidence="4" key="1">
    <citation type="submission" date="2018-02" db="EMBL/GenBank/DDBJ databases">
        <authorList>
            <person name="Cohen D.B."/>
            <person name="Kent A.D."/>
        </authorList>
    </citation>
    <scope>NUCLEOTIDE SEQUENCE</scope>
</reference>
<name>A0A2N9GHD2_FAGSY</name>
<dbReference type="InterPro" id="IPR000477">
    <property type="entry name" value="RT_dom"/>
</dbReference>
<keyword evidence="1" id="KW-0863">Zinc-finger</keyword>
<dbReference type="GO" id="GO:0003676">
    <property type="term" value="F:nucleic acid binding"/>
    <property type="evidence" value="ECO:0007669"/>
    <property type="project" value="InterPro"/>
</dbReference>
<feature type="region of interest" description="Disordered" evidence="2">
    <location>
        <begin position="372"/>
        <end position="392"/>
    </location>
</feature>
<feature type="domain" description="CCHC-type" evidence="3">
    <location>
        <begin position="158"/>
        <end position="171"/>
    </location>
</feature>
<dbReference type="PANTHER" id="PTHR33116">
    <property type="entry name" value="REVERSE TRANSCRIPTASE ZINC-BINDING DOMAIN-CONTAINING PROTEIN-RELATED-RELATED"/>
    <property type="match status" value="1"/>
</dbReference>
<dbReference type="Pfam" id="PF13456">
    <property type="entry name" value="RVT_3"/>
    <property type="match status" value="1"/>
</dbReference>
<keyword evidence="1" id="KW-0479">Metal-binding</keyword>
<keyword evidence="1" id="KW-0862">Zinc</keyword>
<proteinExistence type="predicted"/>
<dbReference type="PROSITE" id="PS50158">
    <property type="entry name" value="ZF_CCHC"/>
    <property type="match status" value="1"/>
</dbReference>
<feature type="region of interest" description="Disordered" evidence="2">
    <location>
        <begin position="204"/>
        <end position="241"/>
    </location>
</feature>
<protein>
    <recommendedName>
        <fullName evidence="3">CCHC-type domain-containing protein</fullName>
    </recommendedName>
</protein>
<dbReference type="InterPro" id="IPR025836">
    <property type="entry name" value="Zn_knuckle_CX2CX4HX4C"/>
</dbReference>
<dbReference type="Pfam" id="PF14392">
    <property type="entry name" value="zf-CCHC_4"/>
    <property type="match status" value="1"/>
</dbReference>
<evidence type="ECO:0000313" key="4">
    <source>
        <dbReference type="EMBL" id="SPC98830.1"/>
    </source>
</evidence>
<dbReference type="SUPFAM" id="SSF56219">
    <property type="entry name" value="DNase I-like"/>
    <property type="match status" value="1"/>
</dbReference>
<evidence type="ECO:0000256" key="1">
    <source>
        <dbReference type="PROSITE-ProRule" id="PRU00047"/>
    </source>
</evidence>
<organism evidence="4">
    <name type="scientific">Fagus sylvatica</name>
    <name type="common">Beechnut</name>
    <dbReference type="NCBI Taxonomy" id="28930"/>
    <lineage>
        <taxon>Eukaryota</taxon>
        <taxon>Viridiplantae</taxon>
        <taxon>Streptophyta</taxon>
        <taxon>Embryophyta</taxon>
        <taxon>Tracheophyta</taxon>
        <taxon>Spermatophyta</taxon>
        <taxon>Magnoliopsida</taxon>
        <taxon>eudicotyledons</taxon>
        <taxon>Gunneridae</taxon>
        <taxon>Pentapetalae</taxon>
        <taxon>rosids</taxon>
        <taxon>fabids</taxon>
        <taxon>Fagales</taxon>
        <taxon>Fagaceae</taxon>
        <taxon>Fagus</taxon>
    </lineage>
</organism>
<feature type="compositionally biased region" description="Basic and acidic residues" evidence="2">
    <location>
        <begin position="232"/>
        <end position="241"/>
    </location>
</feature>
<sequence length="1391" mass="157176">MAEELAELCKRMRLSDSEKSNLKLTTGKIQQSKKEAKYSLLFRLLTTRSFNGEAFKGTIRSLWASPRSLTIRDIEDNLFMAIFTKGDDMERVGEDIGNHIGRLIEVDVPEKGFAWDRYLRIRVELDITNPLLRGKILEDDNGKPYWVDFRYEHLPIFCYRCGRVGHSGNECLEGRHSGGDPNVSTDRFGSWLRAVPVRASGVNRRVREEVHSEDDLEGSGSHGEQSVPKGGRPVEEVVDRPLRSTEVEEVKGTSLAGIPEVWVSGEMGDELDNTGNTGVVGDMDINQEDMGGFENSVPVQNFEPTSEELVEVFVEFGGINTGDLSQGFLNSRPIMDKGDPDAWLRKDMHETNILEEEKPAAMLSVDNKVTTLSHSRAPPSRDKGKHVVGSISTSKWKKRTRHAVMHDHPAFHNENLEPKLSRAWEPGDRFYGHPETGLCSRSWALLRRLQALSNRPWVVLGDFNEIVELDEKYGRADRGLSQMAGFREVLSDCALFDLGFIGPEYTWSNNREDAGLVRVRLDRGVATQEWKGLFPQATVRHLTIVHSDHMGLLLDLVPGPEQPRRSKKKLFQFNHTWVREEGYEGVIKAAWQADSVGTPMFQLLQDMEKQRPECYNTGKVNALRHELCGLMQQEETLWKQRSRVAWLQDGDNNTKVEVKCALFQMHPSKAPGPDDVISACQSAFVPGRMITDNIIVSFEMLHFLKNKRGGKVGQMAAKLDMSKAYDRVEWDYLRVILLKLGFHERWVELVMMCVTSVTYSIMLNGEQKGFIRPRRGLRQGDPLSPYLFLICAEGLSALLRKAERDRECEALLALLQTYEHASGQKINCGKTALFFSHNTQPDCRQIILNLFGTSATTQFEKYLGLPPVIGKSKKNAFNDIKDRVWRRLQGWKEKMLSQAGREVLIKAVIQAIPTYAMSCFKFPKGLCSEITSMATKYWWGQRGVERKVHWLGNKHLTRGKSEGGMGFRELSLFNMALLARQGWRLVQCPDSLVSRVLKAKYYPHQSFLEASMKGNVSYIFRSICEAKEVLLDGMMWRVGTGANIRIWKDRWLQGAPSVTVLSPPRVLDVNAKVGELIHQDRMCWNVELIDHVFFPWEAELVKQIPLSFRRPADVLFWGETKRGEFLVKSAYRLLYHKSNAGAESSSAEAIKRNRRRVIMYYGNVNLPKKSGVLATYHFLKMLWRARNELLWEGSPSNVEDICFRAAVGAVEYLEVGCGVDDVSIHAQIGERQQSIWSPPSIGSYKVSIACHTQSGSPRVGVGILIRDHMGLVAVASGIVSSRFSEPLLIHSLAVFHALQLAFETGFRHSLVLEVPSRELVNLLQRKSVCLAQVGVLLDDNGTWLPFLQNVSFSLINSVCNKAAQALATEVASSLLDHVWLEECPPCIRSFV</sequence>
<dbReference type="SUPFAM" id="SSF56672">
    <property type="entry name" value="DNA/RNA polymerases"/>
    <property type="match status" value="1"/>
</dbReference>
<dbReference type="InterPro" id="IPR044730">
    <property type="entry name" value="RNase_H-like_dom_plant"/>
</dbReference>
<dbReference type="InterPro" id="IPR036691">
    <property type="entry name" value="Endo/exonu/phosph_ase_sf"/>
</dbReference>
<evidence type="ECO:0000256" key="2">
    <source>
        <dbReference type="SAM" id="MobiDB-lite"/>
    </source>
</evidence>
<accession>A0A2N9GHD2</accession>
<dbReference type="EMBL" id="OIVN01001904">
    <property type="protein sequence ID" value="SPC98830.1"/>
    <property type="molecule type" value="Genomic_DNA"/>
</dbReference>
<gene>
    <name evidence="4" type="ORF">FSB_LOCUS26712</name>
</gene>
<dbReference type="Pfam" id="PF00078">
    <property type="entry name" value="RVT_1"/>
    <property type="match status" value="1"/>
</dbReference>